<sequence length="253" mass="28820">MKYILALLCLSVLSTGQNFSPSRPSSDWRRPIQIPDTANIYCEGPSGWRVGEGYVVVRFFDGKKPIIAAPFATALPTPPRLSKNSQRDLHVTYPRYNFQFGTLVAISKSVIGANPSGVEPLAFSYTYKGQVMTIVVSTNADKDEYIDSIRFRPGVYRIWTSRRLSHAQEIDRVPPDMPKRPSYAGQFVTFHDYLDKHKFHLAENNPFGDCKCLNHAGIQKFHQPATHYIENHLSAYFQAHKVDSTTRKLYFTR</sequence>
<organism evidence="1 2">
    <name type="scientific">Hymenobacter negativus</name>
    <dbReference type="NCBI Taxonomy" id="2795026"/>
    <lineage>
        <taxon>Bacteria</taxon>
        <taxon>Pseudomonadati</taxon>
        <taxon>Bacteroidota</taxon>
        <taxon>Cytophagia</taxon>
        <taxon>Cytophagales</taxon>
        <taxon>Hymenobacteraceae</taxon>
        <taxon>Hymenobacter</taxon>
    </lineage>
</organism>
<reference evidence="1 2" key="1">
    <citation type="submission" date="2021-03" db="EMBL/GenBank/DDBJ databases">
        <authorList>
            <person name="Kim M.K."/>
        </authorList>
    </citation>
    <scope>NUCLEOTIDE SEQUENCE [LARGE SCALE GENOMIC DNA]</scope>
    <source>
        <strain evidence="1 2">BT442</strain>
    </source>
</reference>
<evidence type="ECO:0000313" key="1">
    <source>
        <dbReference type="EMBL" id="MBO2008902.1"/>
    </source>
</evidence>
<dbReference type="RefSeq" id="WP_208174536.1">
    <property type="nucleotide sequence ID" value="NZ_JAGETZ010000003.1"/>
</dbReference>
<name>A0ABS3QCI8_9BACT</name>
<gene>
    <name evidence="1" type="ORF">J4E00_07550</name>
</gene>
<dbReference type="EMBL" id="JAGETZ010000003">
    <property type="protein sequence ID" value="MBO2008902.1"/>
    <property type="molecule type" value="Genomic_DNA"/>
</dbReference>
<dbReference type="Proteomes" id="UP000664369">
    <property type="component" value="Unassembled WGS sequence"/>
</dbReference>
<accession>A0ABS3QCI8</accession>
<keyword evidence="2" id="KW-1185">Reference proteome</keyword>
<evidence type="ECO:0008006" key="3">
    <source>
        <dbReference type="Google" id="ProtNLM"/>
    </source>
</evidence>
<protein>
    <recommendedName>
        <fullName evidence="3">DUF4384 domain-containing protein</fullName>
    </recommendedName>
</protein>
<proteinExistence type="predicted"/>
<comment type="caution">
    <text evidence="1">The sequence shown here is derived from an EMBL/GenBank/DDBJ whole genome shotgun (WGS) entry which is preliminary data.</text>
</comment>
<evidence type="ECO:0000313" key="2">
    <source>
        <dbReference type="Proteomes" id="UP000664369"/>
    </source>
</evidence>